<dbReference type="Gene3D" id="2.60.450.10">
    <property type="entry name" value="Lipopolysaccharide (LPS) transport protein A like domain"/>
    <property type="match status" value="2"/>
</dbReference>
<accession>A0A2N9L2S0</accession>
<feature type="compositionally biased region" description="Basic and acidic residues" evidence="1">
    <location>
        <begin position="464"/>
        <end position="478"/>
    </location>
</feature>
<dbReference type="AlphaFoldDB" id="A0A2N9L2S0"/>
<feature type="region of interest" description="Disordered" evidence="1">
    <location>
        <begin position="455"/>
        <end position="541"/>
    </location>
</feature>
<reference evidence="3" key="1">
    <citation type="submission" date="2018-02" db="EMBL/GenBank/DDBJ databases">
        <authorList>
            <person name="Hausmann B."/>
        </authorList>
    </citation>
    <scope>NUCLEOTIDE SEQUENCE [LARGE SCALE GENOMIC DNA]</scope>
    <source>
        <strain evidence="3">Peat soil MAG SbA5</strain>
    </source>
</reference>
<evidence type="ECO:0000313" key="2">
    <source>
        <dbReference type="EMBL" id="SPE17334.1"/>
    </source>
</evidence>
<dbReference type="OrthoDB" id="102574at2"/>
<protein>
    <recommendedName>
        <fullName evidence="4">LPS export ABC transporter periplasmic protein LptC</fullName>
    </recommendedName>
</protein>
<dbReference type="EMBL" id="OKRB01000001">
    <property type="protein sequence ID" value="SPE17334.1"/>
    <property type="molecule type" value="Genomic_DNA"/>
</dbReference>
<gene>
    <name evidence="2" type="ORF">SBA5_10020</name>
</gene>
<organism evidence="2 3">
    <name type="scientific">Candidatus Sulfuritelmatomonas gaucii</name>
    <dbReference type="NCBI Taxonomy" id="2043161"/>
    <lineage>
        <taxon>Bacteria</taxon>
        <taxon>Pseudomonadati</taxon>
        <taxon>Acidobacteriota</taxon>
        <taxon>Terriglobia</taxon>
        <taxon>Terriglobales</taxon>
        <taxon>Acidobacteriaceae</taxon>
        <taxon>Candidatus Sulfuritelmatomonas</taxon>
    </lineage>
</organism>
<feature type="compositionally biased region" description="Basic and acidic residues" evidence="1">
    <location>
        <begin position="518"/>
        <end position="529"/>
    </location>
</feature>
<evidence type="ECO:0000256" key="1">
    <source>
        <dbReference type="SAM" id="MobiDB-lite"/>
    </source>
</evidence>
<name>A0A2N9L2S0_9BACT</name>
<proteinExistence type="predicted"/>
<evidence type="ECO:0000313" key="3">
    <source>
        <dbReference type="Proteomes" id="UP000239735"/>
    </source>
</evidence>
<sequence>MQFTIERIRTIVLVAALLLLAALGGFLIKAKLKNVLNRRDLPQRLAQNIQQEAKEFSFVHAYGAHSQFKIHASRYVQLRDNRIQLHDVQIELYGEDGTKVDEITGDTFDYDQKSSLAIAEGPVEMVLTRPAPGAAGNAKAASAAGVSGQIHLNTSGVTFDRDTGLVATAKRVDFTMAQGSGSAVGAMYDSQHGYLTLDHDVELTTSRAGELVTVRAQHAEFDRNAQVCVLRAAQVSYRGGKADAAQAKISFRVDGTAQQLDATGGFTAETATGGRLAAPTAQLGFDEHSQPRQGRLEGGVTMDSARQGWTMHGTSPIAELEFTAQGQLKQANLERGVQFESEQSGRANAGQAEALRVTRTWTSPTAQLKFDDAGKGQVELQSLHGTGGVVVTSETRHGSAAAVPSKMAADEVTGTFAQRSMLRELIGTGHSTITQTTATGARQTATGDRLEARFSEGGIQGTDGPRDLGTKAAREHGGKRFSGRDASGTVVSSTADLQSAELDGHVVLREQPVAKPRVAGEDSSSRDSKSGAQPPISATAGKAVYEDTGQWLHLTINPRMEYGSMELTAEKLDVSQQSGDAFAHGDVKATWANTPAAGSGGGSGATDTGAGSGALALGGNGPAHVISADAEMNESTGEVKFRGHARLWQLANSVSAPVIVLNQHLQTLVAQSSNPSEPVRAVMLSAGGSAAGLGVPSTLRRPATGTTTAVPAVIRVRGGDLWYSDAERRAVMRAGVLDAVIAETGTATTSSHEVELRLMPATNQEGESSRQTQVDRMTATGHVVLTSQGRNGSGEQLAYSSVTGEYVLTGTSAAPPKLTDPQRGTVTGEALIFHSGDDSVSIEGGGRETITQTTAPEVHVK</sequence>
<evidence type="ECO:0008006" key="4">
    <source>
        <dbReference type="Google" id="ProtNLM"/>
    </source>
</evidence>
<dbReference type="Proteomes" id="UP000239735">
    <property type="component" value="Unassembled WGS sequence"/>
</dbReference>